<evidence type="ECO:0000256" key="4">
    <source>
        <dbReference type="SAM" id="MobiDB-lite"/>
    </source>
</evidence>
<feature type="repeat" description="TPR" evidence="3">
    <location>
        <begin position="522"/>
        <end position="555"/>
    </location>
</feature>
<dbReference type="Pfam" id="PF00884">
    <property type="entry name" value="Sulfatase"/>
    <property type="match status" value="1"/>
</dbReference>
<dbReference type="PROSITE" id="PS50293">
    <property type="entry name" value="TPR_REGION"/>
    <property type="match status" value="1"/>
</dbReference>
<dbReference type="InterPro" id="IPR013105">
    <property type="entry name" value="TPR_2"/>
</dbReference>
<evidence type="ECO:0000256" key="5">
    <source>
        <dbReference type="SAM" id="Phobius"/>
    </source>
</evidence>
<feature type="non-terminal residue" evidence="7">
    <location>
        <position position="734"/>
    </location>
</feature>
<gene>
    <name evidence="7" type="ORF">E3J84_04725</name>
</gene>
<feature type="transmembrane region" description="Helical" evidence="5">
    <location>
        <begin position="40"/>
        <end position="60"/>
    </location>
</feature>
<dbReference type="PANTHER" id="PTHR43751:SF3">
    <property type="entry name" value="SULFATASE N-TERMINAL DOMAIN-CONTAINING PROTEIN"/>
    <property type="match status" value="1"/>
</dbReference>
<protein>
    <submittedName>
        <fullName evidence="7">Tetratricopeptide repeat protein</fullName>
    </submittedName>
</protein>
<evidence type="ECO:0000256" key="3">
    <source>
        <dbReference type="PROSITE-ProRule" id="PRU00339"/>
    </source>
</evidence>
<keyword evidence="5" id="KW-0812">Transmembrane</keyword>
<feature type="repeat" description="TPR" evidence="3">
    <location>
        <begin position="691"/>
        <end position="724"/>
    </location>
</feature>
<dbReference type="Gene3D" id="3.40.720.10">
    <property type="entry name" value="Alkaline Phosphatase, subunit A"/>
    <property type="match status" value="2"/>
</dbReference>
<dbReference type="Proteomes" id="UP000316360">
    <property type="component" value="Unassembled WGS sequence"/>
</dbReference>
<dbReference type="Pfam" id="PF13414">
    <property type="entry name" value="TPR_11"/>
    <property type="match status" value="1"/>
</dbReference>
<dbReference type="InterPro" id="IPR052701">
    <property type="entry name" value="GAG_Ulvan_Degrading_Sulfatases"/>
</dbReference>
<keyword evidence="5" id="KW-0472">Membrane</keyword>
<dbReference type="Gene3D" id="1.25.40.10">
    <property type="entry name" value="Tetratricopeptide repeat domain"/>
    <property type="match status" value="2"/>
</dbReference>
<comment type="caution">
    <text evidence="7">The sequence shown here is derived from an EMBL/GenBank/DDBJ whole genome shotgun (WGS) entry which is preliminary data.</text>
</comment>
<keyword evidence="5" id="KW-1133">Transmembrane helix</keyword>
<dbReference type="SUPFAM" id="SSF53649">
    <property type="entry name" value="Alkaline phosphatase-like"/>
    <property type="match status" value="1"/>
</dbReference>
<dbReference type="SMART" id="SM00028">
    <property type="entry name" value="TPR"/>
    <property type="match status" value="6"/>
</dbReference>
<feature type="compositionally biased region" description="Basic residues" evidence="4">
    <location>
        <begin position="1"/>
        <end position="14"/>
    </location>
</feature>
<dbReference type="InterPro" id="IPR000917">
    <property type="entry name" value="Sulfatase_N"/>
</dbReference>
<dbReference type="PROSITE" id="PS50005">
    <property type="entry name" value="TPR"/>
    <property type="match status" value="4"/>
</dbReference>
<dbReference type="CDD" id="cd16148">
    <property type="entry name" value="sulfatase_like"/>
    <property type="match status" value="1"/>
</dbReference>
<feature type="domain" description="Sulfatase N-terminal" evidence="6">
    <location>
        <begin position="75"/>
        <end position="345"/>
    </location>
</feature>
<dbReference type="InterPro" id="IPR019734">
    <property type="entry name" value="TPR_rpt"/>
</dbReference>
<feature type="region of interest" description="Disordered" evidence="4">
    <location>
        <begin position="1"/>
        <end position="30"/>
    </location>
</feature>
<dbReference type="EMBL" id="SOKJ01000263">
    <property type="protein sequence ID" value="TET09803.1"/>
    <property type="molecule type" value="Genomic_DNA"/>
</dbReference>
<proteinExistence type="predicted"/>
<dbReference type="Pfam" id="PF13181">
    <property type="entry name" value="TPR_8"/>
    <property type="match status" value="2"/>
</dbReference>
<reference evidence="7 8" key="1">
    <citation type="submission" date="2019-03" db="EMBL/GenBank/DDBJ databases">
        <title>Metabolic potential of uncultured bacteria and archaea associated with petroleum seepage in deep-sea sediments.</title>
        <authorList>
            <person name="Dong X."/>
            <person name="Hubert C."/>
        </authorList>
    </citation>
    <scope>NUCLEOTIDE SEQUENCE [LARGE SCALE GENOMIC DNA]</scope>
    <source>
        <strain evidence="7">E44_bin7</strain>
    </source>
</reference>
<evidence type="ECO:0000313" key="8">
    <source>
        <dbReference type="Proteomes" id="UP000316360"/>
    </source>
</evidence>
<keyword evidence="2 3" id="KW-0802">TPR repeat</keyword>
<dbReference type="Pfam" id="PF07719">
    <property type="entry name" value="TPR_2"/>
    <property type="match status" value="1"/>
</dbReference>
<accession>A0A523RVL1</accession>
<feature type="repeat" description="TPR" evidence="3">
    <location>
        <begin position="624"/>
        <end position="657"/>
    </location>
</feature>
<evidence type="ECO:0000259" key="6">
    <source>
        <dbReference type="Pfam" id="PF00884"/>
    </source>
</evidence>
<feature type="repeat" description="TPR" evidence="3">
    <location>
        <begin position="556"/>
        <end position="589"/>
    </location>
</feature>
<evidence type="ECO:0000256" key="1">
    <source>
        <dbReference type="ARBA" id="ARBA00022737"/>
    </source>
</evidence>
<dbReference type="AlphaFoldDB" id="A0A523RVL1"/>
<dbReference type="SUPFAM" id="SSF48452">
    <property type="entry name" value="TPR-like"/>
    <property type="match status" value="1"/>
</dbReference>
<sequence>MSKRKKRRKKRRALKITSPARDFPEEKEEEKKTRPRKKKIFLFSISFFLIILIFSVSFIIKNKSNKKIRRDDSLNLLLITIDTIRGDRVGYAGYDVDTPSLDSLAQGGASFMNAVCQVPLTLPSHASILTGTSPLYHQIRNNEDFVLEEDFTTLAELLKNKGYLTAAFISAFVLSSQFGMNQGFDFYDDKYETPEVLKPYGPQRRAEQVYSSAASWIEENHENNFFVWVHFFDPHFPYTPPSPFDVKYKSRPYDGEIAYTDIYVGKLIQILKEKNISGKTLVVIAGDHGEDLWQHSEPTHGMFLYETTLKIPLLFNCPEIIPGGVRIKEQVRSIDIFPTILDVFQIDIPPFCQGISLVPAIEGKKIKETRKSYAETYYPLLAHGWSAQESIRTDKWKYILSPRSELYDLEEDPEETKNLIAAKPEIVTELRRELEGLKKKFSSSRSLPIKELTPEEKEKLRALGYVGGALPPGSDSKGRPDPKDKIDTLKKLYAARTAIRQGELEKGERILRELKREDPENPRVYQSLGKIYQQKEDWAKAIDELRKAVSLNPRDVVSYFQLSQSYSNLGMMEEAASAAQATLNLRPNHLLSLLFLAYYHKSTNNITECILYLERALQVAPSVTKVRLDYGDALVLAGKYERAIGEYQHLLAEMPEDPQIYNKLGSVYFYVDDYLKAIEYFEREVSFKGNPNSYFLLGAAYGKLGKYSEAVDNLEKYLAYAPAQDPKRQKAEAT</sequence>
<evidence type="ECO:0000313" key="7">
    <source>
        <dbReference type="EMBL" id="TET09803.1"/>
    </source>
</evidence>
<dbReference type="PANTHER" id="PTHR43751">
    <property type="entry name" value="SULFATASE"/>
    <property type="match status" value="1"/>
</dbReference>
<organism evidence="7 8">
    <name type="scientific">Aerophobetes bacterium</name>
    <dbReference type="NCBI Taxonomy" id="2030807"/>
    <lineage>
        <taxon>Bacteria</taxon>
        <taxon>Candidatus Aerophobota</taxon>
    </lineage>
</organism>
<name>A0A523RVL1_UNCAE</name>
<evidence type="ECO:0000256" key="2">
    <source>
        <dbReference type="ARBA" id="ARBA00022803"/>
    </source>
</evidence>
<dbReference type="InterPro" id="IPR017850">
    <property type="entry name" value="Alkaline_phosphatase_core_sf"/>
</dbReference>
<keyword evidence="1" id="KW-0677">Repeat</keyword>
<dbReference type="InterPro" id="IPR011990">
    <property type="entry name" value="TPR-like_helical_dom_sf"/>
</dbReference>